<dbReference type="RefSeq" id="XP_060322010.1">
    <property type="nucleotide sequence ID" value="XM_060474942.1"/>
</dbReference>
<organism evidence="1 2">
    <name type="scientific">Armillaria tabescens</name>
    <name type="common">Ringless honey mushroom</name>
    <name type="synonym">Agaricus tabescens</name>
    <dbReference type="NCBI Taxonomy" id="1929756"/>
    <lineage>
        <taxon>Eukaryota</taxon>
        <taxon>Fungi</taxon>
        <taxon>Dikarya</taxon>
        <taxon>Basidiomycota</taxon>
        <taxon>Agaricomycotina</taxon>
        <taxon>Agaricomycetes</taxon>
        <taxon>Agaricomycetidae</taxon>
        <taxon>Agaricales</taxon>
        <taxon>Marasmiineae</taxon>
        <taxon>Physalacriaceae</taxon>
        <taxon>Desarmillaria</taxon>
    </lineage>
</organism>
<reference evidence="1" key="1">
    <citation type="submission" date="2023-06" db="EMBL/GenBank/DDBJ databases">
        <authorList>
            <consortium name="Lawrence Berkeley National Laboratory"/>
            <person name="Ahrendt S."/>
            <person name="Sahu N."/>
            <person name="Indic B."/>
            <person name="Wong-Bajracharya J."/>
            <person name="Merenyi Z."/>
            <person name="Ke H.-M."/>
            <person name="Monk M."/>
            <person name="Kocsube S."/>
            <person name="Drula E."/>
            <person name="Lipzen A."/>
            <person name="Balint B."/>
            <person name="Henrissat B."/>
            <person name="Andreopoulos B."/>
            <person name="Martin F.M."/>
            <person name="Harder C.B."/>
            <person name="Rigling D."/>
            <person name="Ford K.L."/>
            <person name="Foster G.D."/>
            <person name="Pangilinan J."/>
            <person name="Papanicolaou A."/>
            <person name="Barry K."/>
            <person name="LaButti K."/>
            <person name="Viragh M."/>
            <person name="Koriabine M."/>
            <person name="Yan M."/>
            <person name="Riley R."/>
            <person name="Champramary S."/>
            <person name="Plett K.L."/>
            <person name="Tsai I.J."/>
            <person name="Slot J."/>
            <person name="Sipos G."/>
            <person name="Plett J."/>
            <person name="Nagy L.G."/>
            <person name="Grigoriev I.V."/>
        </authorList>
    </citation>
    <scope>NUCLEOTIDE SEQUENCE</scope>
    <source>
        <strain evidence="1">CCBAS 213</strain>
    </source>
</reference>
<evidence type="ECO:0000313" key="2">
    <source>
        <dbReference type="Proteomes" id="UP001175211"/>
    </source>
</evidence>
<gene>
    <name evidence="1" type="ORF">EV420DRAFT_1592840</name>
</gene>
<protein>
    <submittedName>
        <fullName evidence="1">Uncharacterized protein</fullName>
    </submittedName>
</protein>
<dbReference type="Proteomes" id="UP001175211">
    <property type="component" value="Unassembled WGS sequence"/>
</dbReference>
<name>A0AA39J516_ARMTA</name>
<proteinExistence type="predicted"/>
<accession>A0AA39J516</accession>
<sequence length="111" mass="12598">MFPLPATHLLIAGLQTSTSWPLPCSDVVLFVQIFRSSTLDVTLRETFPTHFYAMKHLCTIKPQDHQGHTEYSALRLTLIANKDDLFQCSIDPPLETGLPSLMQRSSRRIRS</sequence>
<dbReference type="GeneID" id="85358490"/>
<dbReference type="AlphaFoldDB" id="A0AA39J516"/>
<keyword evidence="2" id="KW-1185">Reference proteome</keyword>
<dbReference type="EMBL" id="JAUEPS010000147">
    <property type="protein sequence ID" value="KAK0435570.1"/>
    <property type="molecule type" value="Genomic_DNA"/>
</dbReference>
<evidence type="ECO:0000313" key="1">
    <source>
        <dbReference type="EMBL" id="KAK0435570.1"/>
    </source>
</evidence>
<comment type="caution">
    <text evidence="1">The sequence shown here is derived from an EMBL/GenBank/DDBJ whole genome shotgun (WGS) entry which is preliminary data.</text>
</comment>